<feature type="region of interest" description="Disordered" evidence="9">
    <location>
        <begin position="78"/>
        <end position="99"/>
    </location>
</feature>
<keyword evidence="4" id="KW-0808">Transferase</keyword>
<reference evidence="11" key="1">
    <citation type="thesis" date="2020" institute="ProQuest LLC" country="789 East Eisenhower Parkway, Ann Arbor, MI, USA">
        <title>Comparative Genomics and Chromosome Evolution.</title>
        <authorList>
            <person name="Mudd A.B."/>
        </authorList>
    </citation>
    <scope>NUCLEOTIDE SEQUENCE</scope>
    <source>
        <strain evidence="11">Female2</strain>
        <tissue evidence="11">Blood</tissue>
    </source>
</reference>
<dbReference type="InterPro" id="IPR002885">
    <property type="entry name" value="PPR_rpt"/>
</dbReference>
<feature type="domain" description="DNA-directed RNA polymerase C-terminal" evidence="10">
    <location>
        <begin position="404"/>
        <end position="620"/>
    </location>
</feature>
<keyword evidence="5" id="KW-0548">Nucleotidyltransferase</keyword>
<name>A0A8T2KGR6_9PIPI</name>
<evidence type="ECO:0000256" key="6">
    <source>
        <dbReference type="ARBA" id="ARBA00023163"/>
    </source>
</evidence>
<evidence type="ECO:0000313" key="11">
    <source>
        <dbReference type="EMBL" id="KAG8454720.1"/>
    </source>
</evidence>
<evidence type="ECO:0000256" key="2">
    <source>
        <dbReference type="ARBA" id="ARBA00012418"/>
    </source>
</evidence>
<dbReference type="GO" id="GO:0006390">
    <property type="term" value="P:mitochondrial transcription"/>
    <property type="evidence" value="ECO:0007669"/>
    <property type="project" value="TreeGrafter"/>
</dbReference>
<gene>
    <name evidence="11" type="ORF">GDO86_001079</name>
</gene>
<dbReference type="SUPFAM" id="SSF56672">
    <property type="entry name" value="DNA/RNA polymerases"/>
    <property type="match status" value="1"/>
</dbReference>
<comment type="catalytic activity">
    <reaction evidence="7">
        <text>RNA(n) + a ribonucleoside 5'-triphosphate = RNA(n+1) + diphosphate</text>
        <dbReference type="Rhea" id="RHEA:21248"/>
        <dbReference type="Rhea" id="RHEA-COMP:14527"/>
        <dbReference type="Rhea" id="RHEA-COMP:17342"/>
        <dbReference type="ChEBI" id="CHEBI:33019"/>
        <dbReference type="ChEBI" id="CHEBI:61557"/>
        <dbReference type="ChEBI" id="CHEBI:140395"/>
        <dbReference type="EC" id="2.7.7.6"/>
    </reaction>
</comment>
<dbReference type="PANTHER" id="PTHR10102:SF0">
    <property type="entry name" value="DNA-DIRECTED RNA POLYMERASE, MITOCHONDRIAL"/>
    <property type="match status" value="1"/>
</dbReference>
<dbReference type="InterPro" id="IPR002092">
    <property type="entry name" value="DNA-dir_Rpol_phage-type"/>
</dbReference>
<dbReference type="PROSITE" id="PS51375">
    <property type="entry name" value="PPR"/>
    <property type="match status" value="1"/>
</dbReference>
<dbReference type="GO" id="GO:0034245">
    <property type="term" value="C:mitochondrial DNA-directed RNA polymerase complex"/>
    <property type="evidence" value="ECO:0007669"/>
    <property type="project" value="TreeGrafter"/>
</dbReference>
<evidence type="ECO:0000256" key="3">
    <source>
        <dbReference type="ARBA" id="ARBA00022478"/>
    </source>
</evidence>
<feature type="repeat" description="PPR" evidence="8">
    <location>
        <begin position="238"/>
        <end position="272"/>
    </location>
</feature>
<evidence type="ECO:0000256" key="1">
    <source>
        <dbReference type="ARBA" id="ARBA00009493"/>
    </source>
</evidence>
<evidence type="ECO:0000256" key="9">
    <source>
        <dbReference type="SAM" id="MobiDB-lite"/>
    </source>
</evidence>
<dbReference type="InterPro" id="IPR046950">
    <property type="entry name" value="DNA-dir_Rpol_C_phage-type"/>
</dbReference>
<dbReference type="EC" id="2.7.7.6" evidence="2"/>
<dbReference type="Gene3D" id="3.30.70.370">
    <property type="match status" value="1"/>
</dbReference>
<accession>A0A8T2KGR6</accession>
<comment type="similarity">
    <text evidence="1">Belongs to the phage and mitochondrial RNA polymerase family.</text>
</comment>
<keyword evidence="12" id="KW-1185">Reference proteome</keyword>
<evidence type="ECO:0000256" key="5">
    <source>
        <dbReference type="ARBA" id="ARBA00022695"/>
    </source>
</evidence>
<comment type="caution">
    <text evidence="11">The sequence shown here is derived from an EMBL/GenBank/DDBJ whole genome shotgun (WGS) entry which is preliminary data.</text>
</comment>
<dbReference type="OrthoDB" id="276422at2759"/>
<keyword evidence="6" id="KW-0804">Transcription</keyword>
<dbReference type="AlphaFoldDB" id="A0A8T2KGR6"/>
<dbReference type="GO" id="GO:0003899">
    <property type="term" value="F:DNA-directed RNA polymerase activity"/>
    <property type="evidence" value="ECO:0007669"/>
    <property type="project" value="UniProtKB-EC"/>
</dbReference>
<dbReference type="EMBL" id="JAACNH010000001">
    <property type="protein sequence ID" value="KAG8454720.1"/>
    <property type="molecule type" value="Genomic_DNA"/>
</dbReference>
<keyword evidence="3" id="KW-0240">DNA-directed RNA polymerase</keyword>
<organism evidence="11 12">
    <name type="scientific">Hymenochirus boettgeri</name>
    <name type="common">Congo dwarf clawed frog</name>
    <dbReference type="NCBI Taxonomy" id="247094"/>
    <lineage>
        <taxon>Eukaryota</taxon>
        <taxon>Metazoa</taxon>
        <taxon>Chordata</taxon>
        <taxon>Craniata</taxon>
        <taxon>Vertebrata</taxon>
        <taxon>Euteleostomi</taxon>
        <taxon>Amphibia</taxon>
        <taxon>Batrachia</taxon>
        <taxon>Anura</taxon>
        <taxon>Pipoidea</taxon>
        <taxon>Pipidae</taxon>
        <taxon>Pipinae</taxon>
        <taxon>Hymenochirus</taxon>
    </lineage>
</organism>
<evidence type="ECO:0000256" key="4">
    <source>
        <dbReference type="ARBA" id="ARBA00022679"/>
    </source>
</evidence>
<dbReference type="InterPro" id="IPR043502">
    <property type="entry name" value="DNA/RNA_pol_sf"/>
</dbReference>
<dbReference type="InterPro" id="IPR011990">
    <property type="entry name" value="TPR-like_helical_dom_sf"/>
</dbReference>
<feature type="region of interest" description="Disordered" evidence="9">
    <location>
        <begin position="133"/>
        <end position="179"/>
    </location>
</feature>
<dbReference type="Gene3D" id="1.25.40.10">
    <property type="entry name" value="Tetratricopeptide repeat domain"/>
    <property type="match status" value="1"/>
</dbReference>
<evidence type="ECO:0000259" key="10">
    <source>
        <dbReference type="Pfam" id="PF00940"/>
    </source>
</evidence>
<dbReference type="GO" id="GO:0001018">
    <property type="term" value="F:mitochondrial promoter sequence-specific DNA binding"/>
    <property type="evidence" value="ECO:0007669"/>
    <property type="project" value="TreeGrafter"/>
</dbReference>
<feature type="compositionally biased region" description="Polar residues" evidence="9">
    <location>
        <begin position="149"/>
        <end position="163"/>
    </location>
</feature>
<evidence type="ECO:0000313" key="12">
    <source>
        <dbReference type="Proteomes" id="UP000812440"/>
    </source>
</evidence>
<dbReference type="Pfam" id="PF00940">
    <property type="entry name" value="RNA_pol"/>
    <property type="match status" value="1"/>
</dbReference>
<protein>
    <recommendedName>
        <fullName evidence="2">DNA-directed RNA polymerase</fullName>
        <ecNumber evidence="2">2.7.7.6</ecNumber>
    </recommendedName>
</protein>
<evidence type="ECO:0000256" key="8">
    <source>
        <dbReference type="PROSITE-ProRule" id="PRU00708"/>
    </source>
</evidence>
<feature type="compositionally biased region" description="Basic and acidic residues" evidence="9">
    <location>
        <begin position="78"/>
        <end position="98"/>
    </location>
</feature>
<sequence length="620" mass="71515">MLVTRLIILSRFFRDRAVSGIKLSPRCLQGGINGCHLTRIQQWSSSAKPKNLSSENCKEELLEALETRVQQLQAEKNHSVLESKDKKTSAQSIMERKLQKTPNRWMEKLKNEQMNRYQRQDYLKKKWNISITFDTNPTDKKGKNKSPKNEGTNNKKTTGQVRSLSVPIGNPKKHIEDSDVWKGQREQVLEDKEGNRYGGFQLNILAFLETCVFINDLERAQQCLNYYHQSSSRRSLLTTTMYNLLMRAWAKKGSVSQIGRLFLMVEEAGQKPNLGCYEAALECMGRKETATTSIQICINQMEEDGLSIDQLLLEFPFQEDERDMVLKAIYKVRPNYQLPQQPKVSCTSPLVKDFYSKHPGPSYPRLNFTLSELHKRFEQQLKTESCDTITIDSVEATKPVSEGQKHAEYVWEASHYLVQQVFSSLKEMFSGTREIQQWLTDSARMISKSGNTVEWLTPLGLPVIQPYHRSKPFLCHSNLQVVNLQNTHDANERPDTMKQKNAFPPNFIHSLDSTHMMLTSLHCYRHGLTFVSVHDCFWTHADTVDVMNKVCREQFVALHSQPILQNLSKFLLQKYCHGFSPKNATKMSPETLRMALHFSNMPETGNFDLKQVKDSTYFFS</sequence>
<proteinExistence type="inferred from homology"/>
<dbReference type="Proteomes" id="UP000812440">
    <property type="component" value="Chromosome 1"/>
</dbReference>
<evidence type="ECO:0000256" key="7">
    <source>
        <dbReference type="ARBA" id="ARBA00048552"/>
    </source>
</evidence>
<dbReference type="PANTHER" id="PTHR10102">
    <property type="entry name" value="DNA-DIRECTED RNA POLYMERASE, MITOCHONDRIAL"/>
    <property type="match status" value="1"/>
</dbReference>